<name>A0A508TS01_9BRAD</name>
<reference evidence="2" key="1">
    <citation type="submission" date="2019-02" db="EMBL/GenBank/DDBJ databases">
        <authorList>
            <person name="Pothier F.J."/>
        </authorList>
    </citation>
    <scope>NUCLEOTIDE SEQUENCE</scope>
    <source>
        <strain evidence="2">CI-1B</strain>
    </source>
</reference>
<keyword evidence="3" id="KW-1185">Reference proteome</keyword>
<keyword evidence="1" id="KW-0732">Signal</keyword>
<sequence>MSFDNHIATRHSARCLLAAFSLAFLSQDANAGTTLPPNVMSTCAFTPAEFGGIFESGSVSKNGGVQPANSFAFTPNSLCSFYKWSTQMFLWLTSPAPSRAGGGTHVFDSPVFFAVSPLDSNGQRDLIPAAPGRSLPFLPLISQRGNKGQEVVFDSKGKLHDVVRAAVGPNGRLLARDRAGQPVEIERVQAAPDGKPILLDRANRPVDFQATRAGAPTLFSDTGAPLALRPDTVLVNGRPQLVTTSGAVIQTEEGQAGGGALMAQNGSLVLYLLQVNDVWAYFNTGMKDNKITNPTPTTFPTLGSGLGQITTFAQQAPAPFTKSAFPDNVAMAVEVKSSWIETTGLANPDDYITIDATIPTYNPPLTQPNNTQSVQSGTKQTKLALVGIHIVGSTLDHPEMLWATFEHVNNSPNPQYTFTTTASGVGTQPADGPGGWIFSSTGATTANPNNLRITPNGTALNAVPGQTIGPSDVVRINPWGTASSSAQFTANNTDIVSLNKNVIGLLAAGDARQNYLLVGATWVLGGGPPSKGVITGTPQMANSTMETFFQPSNCFDCHSDDGGNMLGTPSGPDGFSGGLSHIWAATRPLFP</sequence>
<dbReference type="Proteomes" id="UP000328092">
    <property type="component" value="Unassembled WGS sequence"/>
</dbReference>
<accession>A0A508TS01</accession>
<evidence type="ECO:0000313" key="2">
    <source>
        <dbReference type="EMBL" id="VIO77081.1"/>
    </source>
</evidence>
<proteinExistence type="predicted"/>
<evidence type="ECO:0000313" key="3">
    <source>
        <dbReference type="Proteomes" id="UP000328092"/>
    </source>
</evidence>
<organism evidence="2 3">
    <name type="scientific">Bradyrhizobium ivorense</name>
    <dbReference type="NCBI Taxonomy" id="2511166"/>
    <lineage>
        <taxon>Bacteria</taxon>
        <taxon>Pseudomonadati</taxon>
        <taxon>Pseudomonadota</taxon>
        <taxon>Alphaproteobacteria</taxon>
        <taxon>Hyphomicrobiales</taxon>
        <taxon>Nitrobacteraceae</taxon>
        <taxon>Bradyrhizobium</taxon>
    </lineage>
</organism>
<feature type="signal peptide" evidence="1">
    <location>
        <begin position="1"/>
        <end position="31"/>
    </location>
</feature>
<protein>
    <recommendedName>
        <fullName evidence="4">Cytochrome c domain-containing protein</fullName>
    </recommendedName>
</protein>
<evidence type="ECO:0008006" key="4">
    <source>
        <dbReference type="Google" id="ProtNLM"/>
    </source>
</evidence>
<dbReference type="EMBL" id="CAADFC020000028">
    <property type="protein sequence ID" value="VIO77081.1"/>
    <property type="molecule type" value="Genomic_DNA"/>
</dbReference>
<comment type="caution">
    <text evidence="2">The sequence shown here is derived from an EMBL/GenBank/DDBJ whole genome shotgun (WGS) entry which is preliminary data.</text>
</comment>
<gene>
    <name evidence="2" type="ORF">CI1B_69040</name>
</gene>
<feature type="chain" id="PRO_5021488056" description="Cytochrome c domain-containing protein" evidence="1">
    <location>
        <begin position="32"/>
        <end position="591"/>
    </location>
</feature>
<evidence type="ECO:0000256" key="1">
    <source>
        <dbReference type="SAM" id="SignalP"/>
    </source>
</evidence>
<dbReference type="AlphaFoldDB" id="A0A508TS01"/>